<dbReference type="SFLD" id="SFLDG00358">
    <property type="entry name" value="Main_(cytGST)"/>
    <property type="match status" value="1"/>
</dbReference>
<keyword evidence="5" id="KW-1185">Reference proteome</keyword>
<gene>
    <name evidence="4" type="ORF">DXG03_004873</name>
</gene>
<name>A0A9P7KI14_9AGAR</name>
<evidence type="ECO:0000313" key="5">
    <source>
        <dbReference type="Proteomes" id="UP000775547"/>
    </source>
</evidence>
<dbReference type="Pfam" id="PF02798">
    <property type="entry name" value="GST_N"/>
    <property type="match status" value="1"/>
</dbReference>
<feature type="compositionally biased region" description="Low complexity" evidence="2">
    <location>
        <begin position="305"/>
        <end position="327"/>
    </location>
</feature>
<comment type="caution">
    <text evidence="4">The sequence shown here is derived from an EMBL/GenBank/DDBJ whole genome shotgun (WGS) entry which is preliminary data.</text>
</comment>
<accession>A0A9P7KI14</accession>
<feature type="compositionally biased region" description="Low complexity" evidence="2">
    <location>
        <begin position="35"/>
        <end position="47"/>
    </location>
</feature>
<dbReference type="InterPro" id="IPR004045">
    <property type="entry name" value="Glutathione_S-Trfase_N"/>
</dbReference>
<dbReference type="OrthoDB" id="6021263at2759"/>
<dbReference type="Proteomes" id="UP000775547">
    <property type="component" value="Unassembled WGS sequence"/>
</dbReference>
<feature type="region of interest" description="Disordered" evidence="2">
    <location>
        <begin position="20"/>
        <end position="47"/>
    </location>
</feature>
<feature type="domain" description="GST N-terminal" evidence="3">
    <location>
        <begin position="54"/>
        <end position="137"/>
    </location>
</feature>
<proteinExistence type="inferred from homology"/>
<dbReference type="InterPro" id="IPR040079">
    <property type="entry name" value="Glutathione_S-Trfase"/>
</dbReference>
<dbReference type="Gene3D" id="3.40.30.10">
    <property type="entry name" value="Glutaredoxin"/>
    <property type="match status" value="1"/>
</dbReference>
<evidence type="ECO:0000259" key="3">
    <source>
        <dbReference type="PROSITE" id="PS50404"/>
    </source>
</evidence>
<dbReference type="Pfam" id="PF12824">
    <property type="entry name" value="MRP-L20"/>
    <property type="match status" value="1"/>
</dbReference>
<dbReference type="PROSITE" id="PS50404">
    <property type="entry name" value="GST_NTER"/>
    <property type="match status" value="1"/>
</dbReference>
<dbReference type="InterPro" id="IPR036249">
    <property type="entry name" value="Thioredoxin-like_sf"/>
</dbReference>
<dbReference type="SUPFAM" id="SSF47616">
    <property type="entry name" value="GST C-terminal domain-like"/>
    <property type="match status" value="1"/>
</dbReference>
<dbReference type="SFLD" id="SFLDS00019">
    <property type="entry name" value="Glutathione_Transferase_(cytos"/>
    <property type="match status" value="1"/>
</dbReference>
<feature type="region of interest" description="Disordered" evidence="2">
    <location>
        <begin position="256"/>
        <end position="279"/>
    </location>
</feature>
<dbReference type="PANTHER" id="PTHR44051">
    <property type="entry name" value="GLUTATHIONE S-TRANSFERASE-RELATED"/>
    <property type="match status" value="1"/>
</dbReference>
<comment type="similarity">
    <text evidence="1">Belongs to the GST superfamily.</text>
</comment>
<protein>
    <recommendedName>
        <fullName evidence="3">GST N-terminal domain-containing protein</fullName>
    </recommendedName>
</protein>
<evidence type="ECO:0000313" key="4">
    <source>
        <dbReference type="EMBL" id="KAG5648301.1"/>
    </source>
</evidence>
<sequence length="428" mass="47240">MSLSALRRLAPITRSLHVPATNAPASSTGLGRRFQSTASSQTAADSSEPAGGLLLYTAGTPNGRKVAVLLEELKAAAGVQYFVRPISLRENEQKEPWFLALNPNGRIPVLRDVARGHTVFESAAILLYLETHYDKERLFGFDPVREEESYSEMLQWVFWAHGGLGPMSGQASHFRNAAPVEIPYAQKRYTEETERLYGVLELRLADRDHLAGPGKGKYSIADINAQPWVAGHKWAGIDSLDSWPGLKFARTYTSGAKYRRPKPGTSERPAYHAPDPLVNNPQAVVTSLEDDALTFIHRPPPSAPSPYSLSTAPSSPLLRPATPLTDAPLPPPIRPSAANKTLPPRASDATVAEIRRLRRSDPVNNSRTKLANRFGVTSNFVAGVAALKSVPRTNLIRARDAEHQKIRDNWSEKKATVRAIREKRREFW</sequence>
<dbReference type="PANTHER" id="PTHR44051:SF8">
    <property type="entry name" value="GLUTATHIONE S-TRANSFERASE GSTA"/>
    <property type="match status" value="1"/>
</dbReference>
<dbReference type="CDD" id="cd03048">
    <property type="entry name" value="GST_N_Ure2p_like"/>
    <property type="match status" value="1"/>
</dbReference>
<feature type="region of interest" description="Disordered" evidence="2">
    <location>
        <begin position="295"/>
        <end position="348"/>
    </location>
</feature>
<dbReference type="AlphaFoldDB" id="A0A9P7KI14"/>
<dbReference type="Gene3D" id="1.20.1050.10">
    <property type="match status" value="1"/>
</dbReference>
<dbReference type="EMBL" id="JABCKV010000003">
    <property type="protein sequence ID" value="KAG5648301.1"/>
    <property type="molecule type" value="Genomic_DNA"/>
</dbReference>
<dbReference type="SUPFAM" id="SSF52833">
    <property type="entry name" value="Thioredoxin-like"/>
    <property type="match status" value="1"/>
</dbReference>
<evidence type="ECO:0000256" key="2">
    <source>
        <dbReference type="SAM" id="MobiDB-lite"/>
    </source>
</evidence>
<reference evidence="4" key="2">
    <citation type="submission" date="2021-10" db="EMBL/GenBank/DDBJ databases">
        <title>Phylogenomics reveals ancestral predisposition of the termite-cultivated fungus Termitomyces towards a domesticated lifestyle.</title>
        <authorList>
            <person name="Auxier B."/>
            <person name="Grum-Grzhimaylo A."/>
            <person name="Cardenas M.E."/>
            <person name="Lodge J.D."/>
            <person name="Laessoe T."/>
            <person name="Pedersen O."/>
            <person name="Smith M.E."/>
            <person name="Kuyper T.W."/>
            <person name="Franco-Molano E.A."/>
            <person name="Baroni T.J."/>
            <person name="Aanen D.K."/>
        </authorList>
    </citation>
    <scope>NUCLEOTIDE SEQUENCE</scope>
    <source>
        <strain evidence="4">AP01</strain>
        <tissue evidence="4">Mycelium</tissue>
    </source>
</reference>
<dbReference type="InterPro" id="IPR036282">
    <property type="entry name" value="Glutathione-S-Trfase_C_sf"/>
</dbReference>
<evidence type="ECO:0000256" key="1">
    <source>
        <dbReference type="ARBA" id="ARBA00007409"/>
    </source>
</evidence>
<organism evidence="4 5">
    <name type="scientific">Asterophora parasitica</name>
    <dbReference type="NCBI Taxonomy" id="117018"/>
    <lineage>
        <taxon>Eukaryota</taxon>
        <taxon>Fungi</taxon>
        <taxon>Dikarya</taxon>
        <taxon>Basidiomycota</taxon>
        <taxon>Agaricomycotina</taxon>
        <taxon>Agaricomycetes</taxon>
        <taxon>Agaricomycetidae</taxon>
        <taxon>Agaricales</taxon>
        <taxon>Tricholomatineae</taxon>
        <taxon>Lyophyllaceae</taxon>
        <taxon>Asterophora</taxon>
    </lineage>
</organism>
<reference evidence="4" key="1">
    <citation type="submission" date="2020-07" db="EMBL/GenBank/DDBJ databases">
        <authorList>
            <person name="Nieuwenhuis M."/>
            <person name="Van De Peppel L.J.J."/>
        </authorList>
    </citation>
    <scope>NUCLEOTIDE SEQUENCE</scope>
    <source>
        <strain evidence="4">AP01</strain>
        <tissue evidence="4">Mycelium</tissue>
    </source>
</reference>